<accession>A0A6C0CZF0</accession>
<sequence>MNNLVLITSIINTPNIPLSYTNIRSTYTPDERYEQLKRTINSVREKIPNIEIFLVECSDLTDIQFDYLTKNTNYFLNLYDNESARVNIYSISKSLGENTMIYYALQKILLNDIVFDNLIKISGRYWLSNNFNYDFFNNNKIVIKYIEKDSNNVLTALYKLPKNLLHKYMLYLGNNFDKMKECIGCEVLFAHFIKSIQNDYDILIIDPIGLTGFVSVDTNNLCNC</sequence>
<dbReference type="AlphaFoldDB" id="A0A6C0CZF0"/>
<reference evidence="1" key="1">
    <citation type="journal article" date="2020" name="Nature">
        <title>Giant virus diversity and host interactions through global metagenomics.</title>
        <authorList>
            <person name="Schulz F."/>
            <person name="Roux S."/>
            <person name="Paez-Espino D."/>
            <person name="Jungbluth S."/>
            <person name="Walsh D.A."/>
            <person name="Denef V.J."/>
            <person name="McMahon K.D."/>
            <person name="Konstantinidis K.T."/>
            <person name="Eloe-Fadrosh E.A."/>
            <person name="Kyrpides N.C."/>
            <person name="Woyke T."/>
        </authorList>
    </citation>
    <scope>NUCLEOTIDE SEQUENCE</scope>
    <source>
        <strain evidence="1">GVMAG-M-3300023174-102</strain>
    </source>
</reference>
<proteinExistence type="predicted"/>
<protein>
    <submittedName>
        <fullName evidence="1">Uncharacterized protein</fullName>
    </submittedName>
</protein>
<dbReference type="EMBL" id="MN739513">
    <property type="protein sequence ID" value="QHT09613.1"/>
    <property type="molecule type" value="Genomic_DNA"/>
</dbReference>
<organism evidence="1">
    <name type="scientific">viral metagenome</name>
    <dbReference type="NCBI Taxonomy" id="1070528"/>
    <lineage>
        <taxon>unclassified sequences</taxon>
        <taxon>metagenomes</taxon>
        <taxon>organismal metagenomes</taxon>
    </lineage>
</organism>
<name>A0A6C0CZF0_9ZZZZ</name>
<evidence type="ECO:0000313" key="1">
    <source>
        <dbReference type="EMBL" id="QHT09613.1"/>
    </source>
</evidence>